<evidence type="ECO:0000313" key="2">
    <source>
        <dbReference type="Proteomes" id="UP001064048"/>
    </source>
</evidence>
<accession>A0ACC0JZ19</accession>
<name>A0ACC0JZ19_CHOFU</name>
<keyword evidence="2" id="KW-1185">Reference proteome</keyword>
<organism evidence="1 2">
    <name type="scientific">Choristoneura fumiferana</name>
    <name type="common">Spruce budworm moth</name>
    <name type="synonym">Archips fumiferana</name>
    <dbReference type="NCBI Taxonomy" id="7141"/>
    <lineage>
        <taxon>Eukaryota</taxon>
        <taxon>Metazoa</taxon>
        <taxon>Ecdysozoa</taxon>
        <taxon>Arthropoda</taxon>
        <taxon>Hexapoda</taxon>
        <taxon>Insecta</taxon>
        <taxon>Pterygota</taxon>
        <taxon>Neoptera</taxon>
        <taxon>Endopterygota</taxon>
        <taxon>Lepidoptera</taxon>
        <taxon>Glossata</taxon>
        <taxon>Ditrysia</taxon>
        <taxon>Tortricoidea</taxon>
        <taxon>Tortricidae</taxon>
        <taxon>Tortricinae</taxon>
        <taxon>Choristoneura</taxon>
    </lineage>
</organism>
<proteinExistence type="predicted"/>
<comment type="caution">
    <text evidence="1">The sequence shown here is derived from an EMBL/GenBank/DDBJ whole genome shotgun (WGS) entry which is preliminary data.</text>
</comment>
<protein>
    <submittedName>
        <fullName evidence="1">Uncharacterized protein</fullName>
    </submittedName>
</protein>
<dbReference type="EMBL" id="CM046131">
    <property type="protein sequence ID" value="KAI8429381.1"/>
    <property type="molecule type" value="Genomic_DNA"/>
</dbReference>
<reference evidence="1 2" key="1">
    <citation type="journal article" date="2022" name="Genome Biol. Evol.">
        <title>The Spruce Budworm Genome: Reconstructing the Evolutionary History of Antifreeze Proteins.</title>
        <authorList>
            <person name="Beliveau C."/>
            <person name="Gagne P."/>
            <person name="Picq S."/>
            <person name="Vernygora O."/>
            <person name="Keeling C.I."/>
            <person name="Pinkney K."/>
            <person name="Doucet D."/>
            <person name="Wen F."/>
            <person name="Johnston J.S."/>
            <person name="Maaroufi H."/>
            <person name="Boyle B."/>
            <person name="Laroche J."/>
            <person name="Dewar K."/>
            <person name="Juretic N."/>
            <person name="Blackburn G."/>
            <person name="Nisole A."/>
            <person name="Brunet B."/>
            <person name="Brandao M."/>
            <person name="Lumley L."/>
            <person name="Duan J."/>
            <person name="Quan G."/>
            <person name="Lucarotti C.J."/>
            <person name="Roe A.D."/>
            <person name="Sperling F.A.H."/>
            <person name="Levesque R.C."/>
            <person name="Cusson M."/>
        </authorList>
    </citation>
    <scope>NUCLEOTIDE SEQUENCE [LARGE SCALE GENOMIC DNA]</scope>
    <source>
        <strain evidence="1">Glfc:IPQL:Cfum</strain>
    </source>
</reference>
<evidence type="ECO:0000313" key="1">
    <source>
        <dbReference type="EMBL" id="KAI8429381.1"/>
    </source>
</evidence>
<gene>
    <name evidence="1" type="ORF">MSG28_000025</name>
</gene>
<dbReference type="Proteomes" id="UP001064048">
    <property type="component" value="Chromosome Z"/>
</dbReference>
<sequence>MAKRSNPYIEDFVPQSKIHVGVKQFNNNEDRLQKVYEKTLELLFRGAKKLPGKSVTEQAEKTNDNKKDGLKQLFLGKDGHLMQSGVLEEHSTHKCACRVPSDDRCGYCEKTLCGSCRHPCERCQLWFCSLCSLVGLEGQDICVSCYS</sequence>